<dbReference type="GO" id="GO:0005886">
    <property type="term" value="C:plasma membrane"/>
    <property type="evidence" value="ECO:0007669"/>
    <property type="project" value="UniProtKB-SubCell"/>
</dbReference>
<feature type="transmembrane region" description="Helical" evidence="7">
    <location>
        <begin position="365"/>
        <end position="391"/>
    </location>
</feature>
<reference evidence="8 9" key="1">
    <citation type="submission" date="2019-08" db="EMBL/GenBank/DDBJ databases">
        <title>Bioinformatics analysis of the strain L3 and L5.</title>
        <authorList>
            <person name="Li X."/>
        </authorList>
    </citation>
    <scope>NUCLEOTIDE SEQUENCE [LARGE SCALE GENOMIC DNA]</scope>
    <source>
        <strain evidence="8 9">L3</strain>
    </source>
</reference>
<keyword evidence="9" id="KW-1185">Reference proteome</keyword>
<dbReference type="NCBIfam" id="TIGR00937">
    <property type="entry name" value="2A51"/>
    <property type="match status" value="1"/>
</dbReference>
<evidence type="ECO:0000256" key="7">
    <source>
        <dbReference type="SAM" id="Phobius"/>
    </source>
</evidence>
<feature type="transmembrane region" description="Helical" evidence="7">
    <location>
        <begin position="149"/>
        <end position="179"/>
    </location>
</feature>
<dbReference type="PIRSF" id="PIRSF004810">
    <property type="entry name" value="ChrA"/>
    <property type="match status" value="1"/>
</dbReference>
<evidence type="ECO:0000256" key="4">
    <source>
        <dbReference type="ARBA" id="ARBA00022692"/>
    </source>
</evidence>
<evidence type="ECO:0000256" key="5">
    <source>
        <dbReference type="ARBA" id="ARBA00022989"/>
    </source>
</evidence>
<feature type="transmembrane region" description="Helical" evidence="7">
    <location>
        <begin position="14"/>
        <end position="35"/>
    </location>
</feature>
<feature type="transmembrane region" description="Helical" evidence="7">
    <location>
        <begin position="269"/>
        <end position="290"/>
    </location>
</feature>
<evidence type="ECO:0000256" key="1">
    <source>
        <dbReference type="ARBA" id="ARBA00004651"/>
    </source>
</evidence>
<feature type="transmembrane region" description="Helical" evidence="7">
    <location>
        <begin position="230"/>
        <end position="249"/>
    </location>
</feature>
<comment type="subcellular location">
    <subcellularLocation>
        <location evidence="1">Cell membrane</location>
        <topology evidence="1">Multi-pass membrane protein</topology>
    </subcellularLocation>
</comment>
<feature type="transmembrane region" description="Helical" evidence="7">
    <location>
        <begin position="117"/>
        <end position="137"/>
    </location>
</feature>
<organism evidence="8 9">
    <name type="scientific">Salinicola corii</name>
    <dbReference type="NCBI Taxonomy" id="2606937"/>
    <lineage>
        <taxon>Bacteria</taxon>
        <taxon>Pseudomonadati</taxon>
        <taxon>Pseudomonadota</taxon>
        <taxon>Gammaproteobacteria</taxon>
        <taxon>Oceanospirillales</taxon>
        <taxon>Halomonadaceae</taxon>
        <taxon>Salinicola</taxon>
    </lineage>
</organism>
<dbReference type="InterPro" id="IPR014047">
    <property type="entry name" value="Chr_Tranpt_l_chain"/>
</dbReference>
<keyword evidence="3" id="KW-1003">Cell membrane</keyword>
<evidence type="ECO:0000313" key="8">
    <source>
        <dbReference type="EMBL" id="KAA0019549.1"/>
    </source>
</evidence>
<name>A0A640WGW5_9GAMM</name>
<feature type="transmembrane region" description="Helical" evidence="7">
    <location>
        <begin position="199"/>
        <end position="218"/>
    </location>
</feature>
<dbReference type="EMBL" id="VTPX01000002">
    <property type="protein sequence ID" value="KAA0019549.1"/>
    <property type="molecule type" value="Genomic_DNA"/>
</dbReference>
<proteinExistence type="inferred from homology"/>
<comment type="similarity">
    <text evidence="2">Belongs to the chromate ion transporter (CHR) (TC 2.A.51) family.</text>
</comment>
<dbReference type="AlphaFoldDB" id="A0A640WGW5"/>
<evidence type="ECO:0000313" key="9">
    <source>
        <dbReference type="Proteomes" id="UP000466024"/>
    </source>
</evidence>
<feature type="transmembrane region" description="Helical" evidence="7">
    <location>
        <begin position="297"/>
        <end position="321"/>
    </location>
</feature>
<keyword evidence="4 7" id="KW-0812">Transmembrane</keyword>
<dbReference type="InterPro" id="IPR003370">
    <property type="entry name" value="Chromate_transpt"/>
</dbReference>
<dbReference type="Proteomes" id="UP000466024">
    <property type="component" value="Unassembled WGS sequence"/>
</dbReference>
<feature type="transmembrane region" description="Helical" evidence="7">
    <location>
        <begin position="83"/>
        <end position="105"/>
    </location>
</feature>
<protein>
    <submittedName>
        <fullName evidence="8">Chromate efflux transporter</fullName>
    </submittedName>
</protein>
<sequence length="396" mass="40908">MTGTRHPHSRRGEIFRTFLLLGLTSFGGPIAHLGYFREAFVVRRGWLSESDFADLVALCQFLPGPASSQVGFAIGLRRGGLPGALAAWCAFTLPSAIALALFASGASALGGDVGQSLIHGLKLVAVAVVANAVWGMAGKLCPDRTRAGIALVAVFMAVFIGGTAGQLGAIAAGAGLGVWWCRPATAMTRPDRRELSGRASFFALALFFLLLLLLPLAATGGGEVVAVMDAFYRAGALVFGGGHVVLPLLQAEVVDPGWISESTFLTGYGAAQAVPGPLFTFSAYLGVAMAPGVHGGILAAVATVMIFLPGMLLLVGVLPHWDRLRASSTAQTLIQGTNAAVVGILGAALYAPIWQGAIVEPADFALALAGFLLLTVWRWPAWLVVIALPLASVLTG</sequence>
<dbReference type="PANTHER" id="PTHR33567:SF3">
    <property type="entry name" value="CHROMATE ION TRANSPORTER (EUROFUNG)"/>
    <property type="match status" value="1"/>
</dbReference>
<comment type="caution">
    <text evidence="8">The sequence shown here is derived from an EMBL/GenBank/DDBJ whole genome shotgun (WGS) entry which is preliminary data.</text>
</comment>
<dbReference type="GO" id="GO:0015109">
    <property type="term" value="F:chromate transmembrane transporter activity"/>
    <property type="evidence" value="ECO:0007669"/>
    <property type="project" value="InterPro"/>
</dbReference>
<gene>
    <name evidence="8" type="primary">chrA</name>
    <name evidence="8" type="ORF">F0A16_04180</name>
</gene>
<keyword evidence="5 7" id="KW-1133">Transmembrane helix</keyword>
<evidence type="ECO:0000256" key="6">
    <source>
        <dbReference type="ARBA" id="ARBA00023136"/>
    </source>
</evidence>
<dbReference type="Pfam" id="PF02417">
    <property type="entry name" value="Chromate_transp"/>
    <property type="match status" value="2"/>
</dbReference>
<dbReference type="RefSeq" id="WP_149434153.1">
    <property type="nucleotide sequence ID" value="NZ_VTPX01000002.1"/>
</dbReference>
<evidence type="ECO:0000256" key="2">
    <source>
        <dbReference type="ARBA" id="ARBA00005262"/>
    </source>
</evidence>
<evidence type="ECO:0000256" key="3">
    <source>
        <dbReference type="ARBA" id="ARBA00022475"/>
    </source>
</evidence>
<feature type="transmembrane region" description="Helical" evidence="7">
    <location>
        <begin position="333"/>
        <end position="353"/>
    </location>
</feature>
<keyword evidence="6 7" id="KW-0472">Membrane</keyword>
<dbReference type="PANTHER" id="PTHR33567">
    <property type="entry name" value="CHROMATE ION TRANSPORTER (EUROFUNG)"/>
    <property type="match status" value="1"/>
</dbReference>
<accession>A0A640WGW5</accession>